<comment type="caution">
    <text evidence="1">The sequence shown here is derived from an EMBL/GenBank/DDBJ whole genome shotgun (WGS) entry which is preliminary data.</text>
</comment>
<proteinExistence type="predicted"/>
<evidence type="ECO:0008006" key="3">
    <source>
        <dbReference type="Google" id="ProtNLM"/>
    </source>
</evidence>
<dbReference type="AlphaFoldDB" id="A0A497YSQ7"/>
<dbReference type="Proteomes" id="UP000271700">
    <property type="component" value="Unassembled WGS sequence"/>
</dbReference>
<protein>
    <recommendedName>
        <fullName evidence="3">HEPN AbiU2-like domain-containing protein</fullName>
    </recommendedName>
</protein>
<sequence length="254" mass="29179">MTESLVHFHEFNLKKSDLGSMTKEEIAVLGMLSYICNELNVFARFLRLTERQDDERGPVKFASDLQFHVVLRTLSSRVFEAYEFLKEATKKTEKLDPEMLALIQKSTEEIERLGASEGHAINRNIRNETSFHYKLNTALKNAGSLPCDADASVYVNSLDGNTYFVLGESLVFFERLRRFSAADKKFEDPEILAESWIKWSLEVVMLIKDLQANLFGIVLDRAKKVPRKTHYFVKSEVVAKDKRAVMPVFIQSDQ</sequence>
<dbReference type="STRING" id="981384.GCA_000192475_03616"/>
<keyword evidence="2" id="KW-1185">Reference proteome</keyword>
<accession>A0A497YSQ7</accession>
<evidence type="ECO:0000313" key="2">
    <source>
        <dbReference type="Proteomes" id="UP000271700"/>
    </source>
</evidence>
<name>A0A497YSQ7_9RHOB</name>
<dbReference type="EMBL" id="RCCT01000010">
    <property type="protein sequence ID" value="RLJ97977.1"/>
    <property type="molecule type" value="Genomic_DNA"/>
</dbReference>
<evidence type="ECO:0000313" key="1">
    <source>
        <dbReference type="EMBL" id="RLJ97977.1"/>
    </source>
</evidence>
<organism evidence="1 2">
    <name type="scientific">Ruegeria conchae</name>
    <dbReference type="NCBI Taxonomy" id="981384"/>
    <lineage>
        <taxon>Bacteria</taxon>
        <taxon>Pseudomonadati</taxon>
        <taxon>Pseudomonadota</taxon>
        <taxon>Alphaproteobacteria</taxon>
        <taxon>Rhodobacterales</taxon>
        <taxon>Roseobacteraceae</taxon>
        <taxon>Ruegeria</taxon>
    </lineage>
</organism>
<reference evidence="1 2" key="1">
    <citation type="submission" date="2018-10" db="EMBL/GenBank/DDBJ databases">
        <title>Genomic Encyclopedia of Archaeal and Bacterial Type Strains, Phase II (KMG-II): from individual species to whole genera.</title>
        <authorList>
            <person name="Goeker M."/>
        </authorList>
    </citation>
    <scope>NUCLEOTIDE SEQUENCE [LARGE SCALE GENOMIC DNA]</scope>
    <source>
        <strain evidence="1 2">DSM 29317</strain>
    </source>
</reference>
<gene>
    <name evidence="1" type="ORF">CLV75_4322</name>
</gene>